<dbReference type="InterPro" id="IPR004107">
    <property type="entry name" value="Integrase_SAM-like_N"/>
</dbReference>
<keyword evidence="2" id="KW-0229">DNA integration</keyword>
<dbReference type="InterPro" id="IPR013762">
    <property type="entry name" value="Integrase-like_cat_sf"/>
</dbReference>
<dbReference type="InterPro" id="IPR044068">
    <property type="entry name" value="CB"/>
</dbReference>
<gene>
    <name evidence="8" type="ORF">JOC77_000153</name>
</gene>
<dbReference type="PANTHER" id="PTHR30349:SF41">
    <property type="entry name" value="INTEGRASE_RECOMBINASE PROTEIN MJ0367-RELATED"/>
    <property type="match status" value="1"/>
</dbReference>
<dbReference type="PROSITE" id="PS51898">
    <property type="entry name" value="TYR_RECOMBINASE"/>
    <property type="match status" value="1"/>
</dbReference>
<comment type="caution">
    <text evidence="8">The sequence shown here is derived from an EMBL/GenBank/DDBJ whole genome shotgun (WGS) entry which is preliminary data.</text>
</comment>
<evidence type="ECO:0000259" key="7">
    <source>
        <dbReference type="PROSITE" id="PS51900"/>
    </source>
</evidence>
<comment type="similarity">
    <text evidence="1">Belongs to the 'phage' integrase family.</text>
</comment>
<dbReference type="InterPro" id="IPR002104">
    <property type="entry name" value="Integrase_catalytic"/>
</dbReference>
<reference evidence="8 9" key="1">
    <citation type="submission" date="2021-01" db="EMBL/GenBank/DDBJ databases">
        <title>Genomic Encyclopedia of Type Strains, Phase IV (KMG-IV): sequencing the most valuable type-strain genomes for metagenomic binning, comparative biology and taxonomic classification.</title>
        <authorList>
            <person name="Goeker M."/>
        </authorList>
    </citation>
    <scope>NUCLEOTIDE SEQUENCE [LARGE SCALE GENOMIC DNA]</scope>
    <source>
        <strain evidence="8 9">DSM 105482</strain>
    </source>
</reference>
<dbReference type="Proteomes" id="UP000823486">
    <property type="component" value="Unassembled WGS sequence"/>
</dbReference>
<evidence type="ECO:0000256" key="4">
    <source>
        <dbReference type="ARBA" id="ARBA00023172"/>
    </source>
</evidence>
<dbReference type="Pfam" id="PF02899">
    <property type="entry name" value="Phage_int_SAM_1"/>
    <property type="match status" value="1"/>
</dbReference>
<protein>
    <submittedName>
        <fullName evidence="8">Integrase/recombinase XerD</fullName>
    </submittedName>
</protein>
<dbReference type="InterPro" id="IPR010998">
    <property type="entry name" value="Integrase_recombinase_N"/>
</dbReference>
<proteinExistence type="inferred from homology"/>
<dbReference type="InterPro" id="IPR050090">
    <property type="entry name" value="Tyrosine_recombinase_XerCD"/>
</dbReference>
<evidence type="ECO:0000256" key="5">
    <source>
        <dbReference type="PROSITE-ProRule" id="PRU01248"/>
    </source>
</evidence>
<dbReference type="PANTHER" id="PTHR30349">
    <property type="entry name" value="PHAGE INTEGRASE-RELATED"/>
    <property type="match status" value="1"/>
</dbReference>
<keyword evidence="4" id="KW-0233">DNA recombination</keyword>
<dbReference type="EMBL" id="JAFBFI010000001">
    <property type="protein sequence ID" value="MBM7690750.1"/>
    <property type="molecule type" value="Genomic_DNA"/>
</dbReference>
<organism evidence="8 9">
    <name type="scientific">Peribacillus deserti</name>
    <dbReference type="NCBI Taxonomy" id="673318"/>
    <lineage>
        <taxon>Bacteria</taxon>
        <taxon>Bacillati</taxon>
        <taxon>Bacillota</taxon>
        <taxon>Bacilli</taxon>
        <taxon>Bacillales</taxon>
        <taxon>Bacillaceae</taxon>
        <taxon>Peribacillus</taxon>
    </lineage>
</organism>
<name>A0ABS2QCJ6_9BACI</name>
<dbReference type="RefSeq" id="WP_204537437.1">
    <property type="nucleotide sequence ID" value="NZ_JAFBFI010000001.1"/>
</dbReference>
<feature type="domain" description="Core-binding (CB)" evidence="7">
    <location>
        <begin position="17"/>
        <end position="97"/>
    </location>
</feature>
<evidence type="ECO:0000313" key="8">
    <source>
        <dbReference type="EMBL" id="MBM7690750.1"/>
    </source>
</evidence>
<evidence type="ECO:0000256" key="1">
    <source>
        <dbReference type="ARBA" id="ARBA00008857"/>
    </source>
</evidence>
<evidence type="ECO:0000313" key="9">
    <source>
        <dbReference type="Proteomes" id="UP000823486"/>
    </source>
</evidence>
<accession>A0ABS2QCJ6</accession>
<evidence type="ECO:0000256" key="3">
    <source>
        <dbReference type="ARBA" id="ARBA00023125"/>
    </source>
</evidence>
<dbReference type="InterPro" id="IPR011010">
    <property type="entry name" value="DNA_brk_join_enz"/>
</dbReference>
<dbReference type="PROSITE" id="PS51900">
    <property type="entry name" value="CB"/>
    <property type="match status" value="1"/>
</dbReference>
<evidence type="ECO:0000256" key="2">
    <source>
        <dbReference type="ARBA" id="ARBA00022908"/>
    </source>
</evidence>
<dbReference type="Gene3D" id="1.10.443.10">
    <property type="entry name" value="Intergrase catalytic core"/>
    <property type="match status" value="1"/>
</dbReference>
<sequence length="296" mass="34182">MSTSQNYWHSTNENIPLQTRSILNDYLLKLKIANKAEATITKYRWVLERFFSECRFSLGELTSNHVQEWLNEFSKGKKPKTIDLFLSVLSSFSKFCLAEEKKEYMVVKKRWRPKIPQSLPKYLNEQEYSRVKVAAESLSLRDRAIILFLFSSGCRRTELANLSIEDVNIDRRTARVKGKGKKIRDIHFSQECALVLTEYLRIRQHDGTGPLFMGRYGPLKGQGIYQIIKKLGQAAELTQSLHPHSCRHTFATNLLARGADLQFIGDEMGHANLNTTRIYARIPTEDMILAYQNKMG</sequence>
<dbReference type="Pfam" id="PF00589">
    <property type="entry name" value="Phage_integrase"/>
    <property type="match status" value="1"/>
</dbReference>
<evidence type="ECO:0000259" key="6">
    <source>
        <dbReference type="PROSITE" id="PS51898"/>
    </source>
</evidence>
<feature type="domain" description="Tyr recombinase" evidence="6">
    <location>
        <begin position="118"/>
        <end position="292"/>
    </location>
</feature>
<keyword evidence="9" id="KW-1185">Reference proteome</keyword>
<keyword evidence="3 5" id="KW-0238">DNA-binding</keyword>
<dbReference type="Gene3D" id="1.10.150.130">
    <property type="match status" value="1"/>
</dbReference>
<dbReference type="SUPFAM" id="SSF56349">
    <property type="entry name" value="DNA breaking-rejoining enzymes"/>
    <property type="match status" value="1"/>
</dbReference>